<comment type="caution">
    <text evidence="2">The sequence shown here is derived from an EMBL/GenBank/DDBJ whole genome shotgun (WGS) entry which is preliminary data.</text>
</comment>
<feature type="domain" description="DeoxyPurine in DNA protein A" evidence="1">
    <location>
        <begin position="7"/>
        <end position="257"/>
    </location>
</feature>
<dbReference type="GO" id="GO:0006400">
    <property type="term" value="P:tRNA modification"/>
    <property type="evidence" value="ECO:0007669"/>
    <property type="project" value="InterPro"/>
</dbReference>
<reference evidence="2 3" key="1">
    <citation type="submission" date="2016-10" db="EMBL/GenBank/DDBJ databases">
        <title>Evaluation of Human, Veterinary and Environmental Mycobacterium chelonae Isolates by Core Genome Phylogenomic Analysis, Targeted Gene Comparison, and Anti-microbial Susceptibility Patterns: A Tale of Mistaken Identities.</title>
        <authorList>
            <person name="Fogelson S.B."/>
            <person name="Camus A.C."/>
            <person name="Lorenz W."/>
            <person name="Vasireddy R."/>
            <person name="Vasireddy S."/>
            <person name="Smith T."/>
            <person name="Brown-Elliott B.A."/>
            <person name="Wallace R.J.Jr."/>
            <person name="Hasan N.A."/>
            <person name="Reischl U."/>
            <person name="Sanchez S."/>
        </authorList>
    </citation>
    <scope>NUCLEOTIDE SEQUENCE [LARGE SCALE GENOMIC DNA]</scope>
    <source>
        <strain evidence="2 3">15515</strain>
    </source>
</reference>
<evidence type="ECO:0000313" key="2">
    <source>
        <dbReference type="EMBL" id="OHU46136.1"/>
    </source>
</evidence>
<sequence>MAKAPIFYLGTHIDGWLNHAGVPLFVSHRRLARRKSLPRARMGWALDSGGFSELSLYGGWRTTPEEYVAAVKRYDREIGQLEWASPQDSMCEESMLAKTGLTVADHQRLTVANFVRLEQLWRDSDDQWHPESPFMPVLQGGQAPESYLQCWDMYGEAGVDLGNYPLVGVGSVCRRQHSGEIRDVLQAIRDRDPEIPLHGYGVKTLGLRLYGDLLCSADSLGWSFNARKNPRLEGCTHASCSNCVKWALRWRRGIVAGGCAEHGEPCDGTLATCRLRDLWEMRERAEAAAAQAG</sequence>
<dbReference type="RefSeq" id="WP_070948158.1">
    <property type="nucleotide sequence ID" value="NZ_MLIQ01000049.1"/>
</dbReference>
<organism evidence="2 3">
    <name type="scientific">Mycobacteroides chelonae</name>
    <name type="common">Mycobacterium chelonae</name>
    <dbReference type="NCBI Taxonomy" id="1774"/>
    <lineage>
        <taxon>Bacteria</taxon>
        <taxon>Bacillati</taxon>
        <taxon>Actinomycetota</taxon>
        <taxon>Actinomycetes</taxon>
        <taxon>Mycobacteriales</taxon>
        <taxon>Mycobacteriaceae</taxon>
        <taxon>Mycobacteroides</taxon>
    </lineage>
</organism>
<dbReference type="SUPFAM" id="SSF51713">
    <property type="entry name" value="tRNA-guanine transglycosylase"/>
    <property type="match status" value="1"/>
</dbReference>
<evidence type="ECO:0000259" key="1">
    <source>
        <dbReference type="Pfam" id="PF23859"/>
    </source>
</evidence>
<proteinExistence type="predicted"/>
<dbReference type="Pfam" id="PF23859">
    <property type="entry name" value="DpdA"/>
    <property type="match status" value="1"/>
</dbReference>
<accession>A0A1S1LBU3</accession>
<dbReference type="Gene3D" id="3.20.20.105">
    <property type="entry name" value="Queuine tRNA-ribosyltransferase-like"/>
    <property type="match status" value="1"/>
</dbReference>
<dbReference type="Proteomes" id="UP000180043">
    <property type="component" value="Unassembled WGS sequence"/>
</dbReference>
<dbReference type="AlphaFoldDB" id="A0A1S1LBU3"/>
<protein>
    <recommendedName>
        <fullName evidence="1">DeoxyPurine in DNA protein A domain-containing protein</fullName>
    </recommendedName>
</protein>
<evidence type="ECO:0000313" key="3">
    <source>
        <dbReference type="Proteomes" id="UP000180043"/>
    </source>
</evidence>
<dbReference type="InterPro" id="IPR055645">
    <property type="entry name" value="DpdA"/>
</dbReference>
<gene>
    <name evidence="2" type="ORF">BKG82_28575</name>
</gene>
<name>A0A1S1LBU3_MYCCH</name>
<dbReference type="EMBL" id="MLIQ01000049">
    <property type="protein sequence ID" value="OHU46136.1"/>
    <property type="molecule type" value="Genomic_DNA"/>
</dbReference>
<dbReference type="InterPro" id="IPR036511">
    <property type="entry name" value="TGT-like_sf"/>
</dbReference>